<dbReference type="Pfam" id="PF00999">
    <property type="entry name" value="Na_H_Exchanger"/>
    <property type="match status" value="1"/>
</dbReference>
<comment type="caution">
    <text evidence="12">The sequence shown here is derived from an EMBL/GenBank/DDBJ whole genome shotgun (WGS) entry which is preliminary data.</text>
</comment>
<evidence type="ECO:0000256" key="5">
    <source>
        <dbReference type="ARBA" id="ARBA00022692"/>
    </source>
</evidence>
<evidence type="ECO:0000259" key="10">
    <source>
        <dbReference type="Pfam" id="PF00999"/>
    </source>
</evidence>
<feature type="transmembrane region" description="Helical" evidence="9">
    <location>
        <begin position="111"/>
        <end position="130"/>
    </location>
</feature>
<dbReference type="EMBL" id="QFFI01000025">
    <property type="protein sequence ID" value="PWG61915.1"/>
    <property type="molecule type" value="Genomic_DNA"/>
</dbReference>
<dbReference type="OrthoDB" id="3418949at2"/>
<keyword evidence="3" id="KW-0813">Transport</keyword>
<dbReference type="GO" id="GO:0015297">
    <property type="term" value="F:antiporter activity"/>
    <property type="evidence" value="ECO:0007669"/>
    <property type="project" value="UniProtKB-KW"/>
</dbReference>
<keyword evidence="8 9" id="KW-0472">Membrane</keyword>
<keyword evidence="6 9" id="KW-1133">Transmembrane helix</keyword>
<dbReference type="PANTHER" id="PTHR42751:SF1">
    <property type="entry name" value="CATION_PROTON ANTIPORTER YBAL-RELATED"/>
    <property type="match status" value="1"/>
</dbReference>
<feature type="transmembrane region" description="Helical" evidence="9">
    <location>
        <begin position="270"/>
        <end position="294"/>
    </location>
</feature>
<dbReference type="GO" id="GO:1902600">
    <property type="term" value="P:proton transmembrane transport"/>
    <property type="evidence" value="ECO:0007669"/>
    <property type="project" value="InterPro"/>
</dbReference>
<feature type="transmembrane region" description="Helical" evidence="9">
    <location>
        <begin position="301"/>
        <end position="320"/>
    </location>
</feature>
<dbReference type="GO" id="GO:0006813">
    <property type="term" value="P:potassium ion transport"/>
    <property type="evidence" value="ECO:0007669"/>
    <property type="project" value="InterPro"/>
</dbReference>
<dbReference type="InterPro" id="IPR038770">
    <property type="entry name" value="Na+/solute_symporter_sf"/>
</dbReference>
<accession>A0A2U2MY15</accession>
<feature type="transmembrane region" description="Helical" evidence="9">
    <location>
        <begin position="195"/>
        <end position="212"/>
    </location>
</feature>
<evidence type="ECO:0000256" key="9">
    <source>
        <dbReference type="SAM" id="Phobius"/>
    </source>
</evidence>
<evidence type="ECO:0000256" key="2">
    <source>
        <dbReference type="ARBA" id="ARBA00005551"/>
    </source>
</evidence>
<dbReference type="AlphaFoldDB" id="A0A2U2MY15"/>
<evidence type="ECO:0000256" key="4">
    <source>
        <dbReference type="ARBA" id="ARBA00022449"/>
    </source>
</evidence>
<dbReference type="GO" id="GO:0016020">
    <property type="term" value="C:membrane"/>
    <property type="evidence" value="ECO:0007669"/>
    <property type="project" value="UniProtKB-SubCell"/>
</dbReference>
<dbReference type="Gene3D" id="1.20.1530.20">
    <property type="match status" value="1"/>
</dbReference>
<protein>
    <submittedName>
        <fullName evidence="12">Sodium:proton exchanger</fullName>
    </submittedName>
</protein>
<comment type="similarity">
    <text evidence="2">Belongs to the monovalent cation:proton antiporter 2 (CPA2) transporter (TC 2.A.37) family.</text>
</comment>
<feature type="transmembrane region" description="Helical" evidence="9">
    <location>
        <begin position="142"/>
        <end position="162"/>
    </location>
</feature>
<evidence type="ECO:0000256" key="3">
    <source>
        <dbReference type="ARBA" id="ARBA00022448"/>
    </source>
</evidence>
<sequence>MLELLTISFALVFGLLMQQIRIPPLVGFLLAGFALSAWGPDLGMPEFTGPVLDHIAHVGILLLLFTVGLKLKLRQLIQRHVVGTSLIHFTVTTAVFTGALVLLAGLAGREAVLLAIALSFSSTVLAAKMLDAKRELRAFHGRSAIGILIIQDLIAIATLALFSEHKPSPWALLLLALPLLRPLLYWLLETAGREELLVLVGMLMAVVIGGLGFETVGLSGELGALLMGVLLGEHGRSKALADALWSLKEVFLVGFFLQIGLAGLPSSSELLFAGALALVLPLKALLFFALLIAFHLRVRNALVCSLSLTCYSEFGLIVAAVLLEEWVVPLAVAVALSFIVSAPLNRNSNLIVERLEHRLKRFERSWEHPDEQPIALDNADVLILGMGRVGTATYDYIRDRGLRPIGIDSDPSRISHHTGQGRKVAYADADDPFFWHNLDLSDVRAVVLALAGQESKETAVRQLRQSGYHGLIVGHAMHQEEADRVTAQGADDTYLTMTEAGFGLGEHLCSALQPATPTEKA</sequence>
<reference evidence="12 13" key="1">
    <citation type="submission" date="2018-05" db="EMBL/GenBank/DDBJ databases">
        <title>Spiribacter halobius sp. nov., a moderately halophilic bacterium isolated from marine solar saltern.</title>
        <authorList>
            <person name="Zheng W.-S."/>
            <person name="Lu D.-C."/>
            <person name="Du Z.-J."/>
        </authorList>
    </citation>
    <scope>NUCLEOTIDE SEQUENCE [LARGE SCALE GENOMIC DNA]</scope>
    <source>
        <strain evidence="12 13">E85</strain>
    </source>
</reference>
<dbReference type="InterPro" id="IPR003148">
    <property type="entry name" value="RCK_N"/>
</dbReference>
<dbReference type="PANTHER" id="PTHR42751">
    <property type="entry name" value="SODIUM/HYDROGEN EXCHANGER FAMILY/TRKA DOMAIN PROTEIN"/>
    <property type="match status" value="1"/>
</dbReference>
<proteinExistence type="inferred from homology"/>
<feature type="transmembrane region" description="Helical" evidence="9">
    <location>
        <begin position="326"/>
        <end position="344"/>
    </location>
</feature>
<dbReference type="SUPFAM" id="SSF51735">
    <property type="entry name" value="NAD(P)-binding Rossmann-fold domains"/>
    <property type="match status" value="1"/>
</dbReference>
<keyword evidence="7" id="KW-0406">Ion transport</keyword>
<dbReference type="Gene3D" id="3.40.50.720">
    <property type="entry name" value="NAD(P)-binding Rossmann-like Domain"/>
    <property type="match status" value="1"/>
</dbReference>
<evidence type="ECO:0000256" key="6">
    <source>
        <dbReference type="ARBA" id="ARBA00022989"/>
    </source>
</evidence>
<dbReference type="InterPro" id="IPR036291">
    <property type="entry name" value="NAD(P)-bd_dom_sf"/>
</dbReference>
<feature type="transmembrane region" description="Helical" evidence="9">
    <location>
        <begin position="81"/>
        <end position="105"/>
    </location>
</feature>
<evidence type="ECO:0000256" key="1">
    <source>
        <dbReference type="ARBA" id="ARBA00004141"/>
    </source>
</evidence>
<keyword evidence="4" id="KW-0050">Antiport</keyword>
<evidence type="ECO:0000256" key="7">
    <source>
        <dbReference type="ARBA" id="ARBA00023065"/>
    </source>
</evidence>
<dbReference type="InterPro" id="IPR006153">
    <property type="entry name" value="Cation/H_exchanger_TM"/>
</dbReference>
<gene>
    <name evidence="12" type="ORF">DEM34_14220</name>
</gene>
<dbReference type="Proteomes" id="UP000245474">
    <property type="component" value="Unassembled WGS sequence"/>
</dbReference>
<feature type="domain" description="RCK N-terminal" evidence="11">
    <location>
        <begin position="381"/>
        <end position="492"/>
    </location>
</feature>
<keyword evidence="5 9" id="KW-0812">Transmembrane</keyword>
<evidence type="ECO:0000256" key="8">
    <source>
        <dbReference type="ARBA" id="ARBA00023136"/>
    </source>
</evidence>
<name>A0A2U2MY15_9GAMM</name>
<feature type="transmembrane region" description="Helical" evidence="9">
    <location>
        <begin position="168"/>
        <end position="188"/>
    </location>
</feature>
<comment type="subcellular location">
    <subcellularLocation>
        <location evidence="1">Membrane</location>
        <topology evidence="1">Multi-pass membrane protein</topology>
    </subcellularLocation>
</comment>
<feature type="transmembrane region" description="Helical" evidence="9">
    <location>
        <begin position="51"/>
        <end position="69"/>
    </location>
</feature>
<keyword evidence="13" id="KW-1185">Reference proteome</keyword>
<evidence type="ECO:0000313" key="13">
    <source>
        <dbReference type="Proteomes" id="UP000245474"/>
    </source>
</evidence>
<evidence type="ECO:0000313" key="12">
    <source>
        <dbReference type="EMBL" id="PWG61915.1"/>
    </source>
</evidence>
<organism evidence="12 13">
    <name type="scientific">Sediminicurvatus halobius</name>
    <dbReference type="NCBI Taxonomy" id="2182432"/>
    <lineage>
        <taxon>Bacteria</taxon>
        <taxon>Pseudomonadati</taxon>
        <taxon>Pseudomonadota</taxon>
        <taxon>Gammaproteobacteria</taxon>
        <taxon>Chromatiales</taxon>
        <taxon>Ectothiorhodospiraceae</taxon>
        <taxon>Sediminicurvatus</taxon>
    </lineage>
</organism>
<feature type="domain" description="Cation/H+ exchanger transmembrane" evidence="10">
    <location>
        <begin position="8"/>
        <end position="336"/>
    </location>
</feature>
<dbReference type="Pfam" id="PF02254">
    <property type="entry name" value="TrkA_N"/>
    <property type="match status" value="1"/>
</dbReference>
<evidence type="ECO:0000259" key="11">
    <source>
        <dbReference type="Pfam" id="PF02254"/>
    </source>
</evidence>